<dbReference type="EMBL" id="PDNA01000024">
    <property type="protein sequence ID" value="PGH23389.1"/>
    <property type="molecule type" value="Genomic_DNA"/>
</dbReference>
<keyword evidence="3" id="KW-0479">Metal-binding</keyword>
<evidence type="ECO:0000256" key="10">
    <source>
        <dbReference type="ARBA" id="ARBA00023242"/>
    </source>
</evidence>
<dbReference type="PANTHER" id="PTHR45626">
    <property type="entry name" value="TRANSCRIPTION TERMINATION FACTOR 2-RELATED"/>
    <property type="match status" value="1"/>
</dbReference>
<dbReference type="InterPro" id="IPR013083">
    <property type="entry name" value="Znf_RING/FYVE/PHD"/>
</dbReference>
<dbReference type="PANTHER" id="PTHR45626:SF11">
    <property type="entry name" value="FAMILY HELICASE, PUTATIVE (AFU_ORTHOLOGUE AFUA_5G06590)-RELATED"/>
    <property type="match status" value="1"/>
</dbReference>
<dbReference type="Pfam" id="PF00271">
    <property type="entry name" value="Helicase_C"/>
    <property type="match status" value="1"/>
</dbReference>
<keyword evidence="5 11" id="KW-0863">Zinc-finger</keyword>
<dbReference type="SMART" id="SM00487">
    <property type="entry name" value="DEXDc"/>
    <property type="match status" value="1"/>
</dbReference>
<evidence type="ECO:0000259" key="13">
    <source>
        <dbReference type="PROSITE" id="PS50089"/>
    </source>
</evidence>
<dbReference type="Gene3D" id="3.30.70.2330">
    <property type="match status" value="1"/>
</dbReference>
<dbReference type="Gene3D" id="3.30.40.10">
    <property type="entry name" value="Zinc/RING finger domain, C3HC4 (zinc finger)"/>
    <property type="match status" value="1"/>
</dbReference>
<dbReference type="InterPro" id="IPR014001">
    <property type="entry name" value="Helicase_ATP-bd"/>
</dbReference>
<keyword evidence="10" id="KW-0539">Nucleus</keyword>
<comment type="similarity">
    <text evidence="2">Belongs to the SNF2/RAD54 helicase family.</text>
</comment>
<evidence type="ECO:0000256" key="6">
    <source>
        <dbReference type="ARBA" id="ARBA00022801"/>
    </source>
</evidence>
<dbReference type="InterPro" id="IPR027417">
    <property type="entry name" value="P-loop_NTPase"/>
</dbReference>
<dbReference type="GO" id="GO:0016818">
    <property type="term" value="F:hydrolase activity, acting on acid anhydrides, in phosphorus-containing anhydrides"/>
    <property type="evidence" value="ECO:0007669"/>
    <property type="project" value="InterPro"/>
</dbReference>
<protein>
    <recommendedName>
        <fullName evidence="18">SNF2 family helicase</fullName>
    </recommendedName>
</protein>
<keyword evidence="4" id="KW-0547">Nucleotide-binding</keyword>
<evidence type="ECO:0000259" key="15">
    <source>
        <dbReference type="PROSITE" id="PS51194"/>
    </source>
</evidence>
<evidence type="ECO:0000313" key="16">
    <source>
        <dbReference type="EMBL" id="PGH23389.1"/>
    </source>
</evidence>
<evidence type="ECO:0000256" key="4">
    <source>
        <dbReference type="ARBA" id="ARBA00022741"/>
    </source>
</evidence>
<dbReference type="Pfam" id="PF13923">
    <property type="entry name" value="zf-C3HC4_2"/>
    <property type="match status" value="1"/>
</dbReference>
<evidence type="ECO:0000256" key="8">
    <source>
        <dbReference type="ARBA" id="ARBA00022833"/>
    </source>
</evidence>
<dbReference type="GO" id="GO:0005524">
    <property type="term" value="F:ATP binding"/>
    <property type="evidence" value="ECO:0007669"/>
    <property type="project" value="UniProtKB-KW"/>
</dbReference>
<dbReference type="InterPro" id="IPR038718">
    <property type="entry name" value="SNF2-like_sf"/>
</dbReference>
<dbReference type="InterPro" id="IPR001650">
    <property type="entry name" value="Helicase_C-like"/>
</dbReference>
<keyword evidence="8" id="KW-0862">Zinc</keyword>
<dbReference type="AlphaFoldDB" id="A0A2B7YQT8"/>
<dbReference type="InterPro" id="IPR050628">
    <property type="entry name" value="SNF2_RAD54_helicase_TF"/>
</dbReference>
<dbReference type="SMART" id="SM00910">
    <property type="entry name" value="HIRAN"/>
    <property type="match status" value="1"/>
</dbReference>
<evidence type="ECO:0000259" key="14">
    <source>
        <dbReference type="PROSITE" id="PS51192"/>
    </source>
</evidence>
<evidence type="ECO:0000256" key="3">
    <source>
        <dbReference type="ARBA" id="ARBA00022723"/>
    </source>
</evidence>
<dbReference type="GO" id="GO:0005634">
    <property type="term" value="C:nucleus"/>
    <property type="evidence" value="ECO:0007669"/>
    <property type="project" value="UniProtKB-SubCell"/>
</dbReference>
<evidence type="ECO:0000256" key="9">
    <source>
        <dbReference type="ARBA" id="ARBA00022840"/>
    </source>
</evidence>
<gene>
    <name evidence="16" type="ORF">AJ80_02499</name>
</gene>
<feature type="domain" description="Helicase ATP-binding" evidence="14">
    <location>
        <begin position="359"/>
        <end position="537"/>
    </location>
</feature>
<dbReference type="CDD" id="cd18008">
    <property type="entry name" value="DEXDc_SHPRH-like"/>
    <property type="match status" value="1"/>
</dbReference>
<dbReference type="Pfam" id="PF08797">
    <property type="entry name" value="HIRAN"/>
    <property type="match status" value="1"/>
</dbReference>
<evidence type="ECO:0000256" key="12">
    <source>
        <dbReference type="SAM" id="Coils"/>
    </source>
</evidence>
<dbReference type="OrthoDB" id="448448at2759"/>
<proteinExistence type="inferred from homology"/>
<dbReference type="Pfam" id="PF00176">
    <property type="entry name" value="SNF2-rel_dom"/>
    <property type="match status" value="1"/>
</dbReference>
<name>A0A2B7YQT8_POLH7</name>
<keyword evidence="12" id="KW-0175">Coiled coil</keyword>
<dbReference type="InterPro" id="IPR014905">
    <property type="entry name" value="HIRAN"/>
</dbReference>
<comment type="caution">
    <text evidence="16">The sequence shown here is derived from an EMBL/GenBank/DDBJ whole genome shotgun (WGS) entry which is preliminary data.</text>
</comment>
<dbReference type="GO" id="GO:0008270">
    <property type="term" value="F:zinc ion binding"/>
    <property type="evidence" value="ECO:0007669"/>
    <property type="project" value="UniProtKB-KW"/>
</dbReference>
<dbReference type="SMART" id="SM00184">
    <property type="entry name" value="RING"/>
    <property type="match status" value="1"/>
</dbReference>
<dbReference type="CDD" id="cd18793">
    <property type="entry name" value="SF2_C_SNF"/>
    <property type="match status" value="1"/>
</dbReference>
<dbReference type="SMART" id="SM00490">
    <property type="entry name" value="HELICc"/>
    <property type="match status" value="1"/>
</dbReference>
<organism evidence="16 17">
    <name type="scientific">Polytolypa hystricis (strain UAMH7299)</name>
    <dbReference type="NCBI Taxonomy" id="1447883"/>
    <lineage>
        <taxon>Eukaryota</taxon>
        <taxon>Fungi</taxon>
        <taxon>Dikarya</taxon>
        <taxon>Ascomycota</taxon>
        <taxon>Pezizomycotina</taxon>
        <taxon>Eurotiomycetes</taxon>
        <taxon>Eurotiomycetidae</taxon>
        <taxon>Onygenales</taxon>
        <taxon>Onygenales incertae sedis</taxon>
        <taxon>Polytolypa</taxon>
    </lineage>
</organism>
<keyword evidence="7" id="KW-0347">Helicase</keyword>
<evidence type="ECO:0000256" key="7">
    <source>
        <dbReference type="ARBA" id="ARBA00022806"/>
    </source>
</evidence>
<dbReference type="SUPFAM" id="SSF52540">
    <property type="entry name" value="P-loop containing nucleoside triphosphate hydrolases"/>
    <property type="match status" value="2"/>
</dbReference>
<feature type="domain" description="Helicase C-terminal" evidence="15">
    <location>
        <begin position="765"/>
        <end position="932"/>
    </location>
</feature>
<dbReference type="InterPro" id="IPR001841">
    <property type="entry name" value="Znf_RING"/>
</dbReference>
<reference evidence="16 17" key="1">
    <citation type="submission" date="2017-10" db="EMBL/GenBank/DDBJ databases">
        <title>Comparative genomics in systemic dimorphic fungi from Ajellomycetaceae.</title>
        <authorList>
            <person name="Munoz J.F."/>
            <person name="Mcewen J.G."/>
            <person name="Clay O.K."/>
            <person name="Cuomo C.A."/>
        </authorList>
    </citation>
    <scope>NUCLEOTIDE SEQUENCE [LARGE SCALE GENOMIC DNA]</scope>
    <source>
        <strain evidence="16 17">UAMH7299</strain>
    </source>
</reference>
<sequence length="936" mass="104509">MPLPSLKRKREAKYVDLTNDDRVARKAPRVNPTPAPPQRYYGDAPDYIPLSQPGSSFLEIDDETGAAEIIDSTQGADEDAYTSYRLYGNLSTKIVGIRYYHGHATVGEYVSINRDRGNRYDTNAIRVDNVMGRQIGHLPRQIAAKLAPYLDSKDLIAEGMLIGNKGEFDWPIDVKLFGTSQSVAQVALMQRMEKDKLPIKTAKQALREKQRRAAQAAKEAAKEAAKNALAQARAQRNGQPWEMSQNPMYANLSMPGEGELGEGESLEDLIGQSVAFNPREMGQVVEKFGVGEEDLAKMPMADCPAALSTQLLPYQRQGLAWMLERESPKLPEARSDDVVQLWKRSGNMYKNIATNYSTSTPPPLASGGILADDMGLGKTIQIISLIVANSTPRTSGLSKATLIVSPLGVMSNWRDQISGHVRKENPLRVLTYHGPGKNEASNLDQYDVVITTYGAISSEFTHMSDKGPNVKRPNKGLFSMHWRRIVLDEGHTVRNSHTKGARAVCGLKADSRWSLTGTPIINNLKDLYSQIKFLGISGGLEDFAVFNSTLIRPLNAGDPNANLLLQALMATICLRRKKDMNFVNLRLPELSSHVLHVKFLPHEKEKYDMFHAEAQGVLRDFQSTTNRSGNATYSHILEVLLRLRQVCNHWKLCQNRLNNLMGLLEKEKVVDLNPENIKALQAMLQLKIESQEECSVCLDTLHEPVITACGHTFDYPCIEQVIQQQHKCPLCRAEIKDTATLVSPAAELGEDTSEVEIDPDAPSSKIQALIKVLTAQGQAPGTKTVVFSQWTSFLDLIEPQLQRHNIKYARIDGKMNSAKRDLALDALNRDPSCTVMLASLNVCSVGLNLVAANQVILADSWWAPAIEDQAVDRVYRLGQTRPTTVWRLVMEDSIEDRVLETQKRKRTLMTTAFREKSKRKDEERRERLADLEKLIR</sequence>
<dbReference type="STRING" id="1447883.A0A2B7YQT8"/>
<dbReference type="InterPro" id="IPR049730">
    <property type="entry name" value="SNF2/RAD54-like_C"/>
</dbReference>
<dbReference type="Gene3D" id="3.40.50.10810">
    <property type="entry name" value="Tandem AAA-ATPase domain"/>
    <property type="match status" value="1"/>
</dbReference>
<keyword evidence="6" id="KW-0378">Hydrolase</keyword>
<evidence type="ECO:0000256" key="1">
    <source>
        <dbReference type="ARBA" id="ARBA00004123"/>
    </source>
</evidence>
<dbReference type="Gene3D" id="3.40.50.300">
    <property type="entry name" value="P-loop containing nucleotide triphosphate hydrolases"/>
    <property type="match status" value="1"/>
</dbReference>
<feature type="domain" description="RING-type" evidence="13">
    <location>
        <begin position="694"/>
        <end position="732"/>
    </location>
</feature>
<keyword evidence="9" id="KW-0067">ATP-binding</keyword>
<dbReference type="PROSITE" id="PS51192">
    <property type="entry name" value="HELICASE_ATP_BIND_1"/>
    <property type="match status" value="1"/>
</dbReference>
<dbReference type="GO" id="GO:0003676">
    <property type="term" value="F:nucleic acid binding"/>
    <property type="evidence" value="ECO:0007669"/>
    <property type="project" value="InterPro"/>
</dbReference>
<feature type="coiled-coil region" evidence="12">
    <location>
        <begin position="199"/>
        <end position="235"/>
    </location>
</feature>
<dbReference type="PROSITE" id="PS50089">
    <property type="entry name" value="ZF_RING_2"/>
    <property type="match status" value="1"/>
</dbReference>
<dbReference type="Proteomes" id="UP000224634">
    <property type="component" value="Unassembled WGS sequence"/>
</dbReference>
<dbReference type="SUPFAM" id="SSF57850">
    <property type="entry name" value="RING/U-box"/>
    <property type="match status" value="1"/>
</dbReference>
<evidence type="ECO:0000256" key="2">
    <source>
        <dbReference type="ARBA" id="ARBA00007025"/>
    </source>
</evidence>
<accession>A0A2B7YQT8</accession>
<comment type="subcellular location">
    <subcellularLocation>
        <location evidence="1">Nucleus</location>
    </subcellularLocation>
</comment>
<evidence type="ECO:0000256" key="5">
    <source>
        <dbReference type="ARBA" id="ARBA00022771"/>
    </source>
</evidence>
<evidence type="ECO:0000256" key="11">
    <source>
        <dbReference type="PROSITE-ProRule" id="PRU00175"/>
    </source>
</evidence>
<dbReference type="GO" id="GO:0006281">
    <property type="term" value="P:DNA repair"/>
    <property type="evidence" value="ECO:0007669"/>
    <property type="project" value="TreeGrafter"/>
</dbReference>
<evidence type="ECO:0008006" key="18">
    <source>
        <dbReference type="Google" id="ProtNLM"/>
    </source>
</evidence>
<dbReference type="InterPro" id="IPR000330">
    <property type="entry name" value="SNF2_N"/>
</dbReference>
<evidence type="ECO:0000313" key="17">
    <source>
        <dbReference type="Proteomes" id="UP000224634"/>
    </source>
</evidence>
<dbReference type="GO" id="GO:0008094">
    <property type="term" value="F:ATP-dependent activity, acting on DNA"/>
    <property type="evidence" value="ECO:0007669"/>
    <property type="project" value="TreeGrafter"/>
</dbReference>
<dbReference type="GO" id="GO:0004386">
    <property type="term" value="F:helicase activity"/>
    <property type="evidence" value="ECO:0007669"/>
    <property type="project" value="UniProtKB-KW"/>
</dbReference>
<dbReference type="PROSITE" id="PS51194">
    <property type="entry name" value="HELICASE_CTER"/>
    <property type="match status" value="1"/>
</dbReference>
<keyword evidence="17" id="KW-1185">Reference proteome</keyword>